<name>A0A2N5XZP1_9GAMM</name>
<evidence type="ECO:0000313" key="1">
    <source>
        <dbReference type="EMBL" id="PLW81593.1"/>
    </source>
</evidence>
<gene>
    <name evidence="1" type="ORF">CWI75_15305</name>
</gene>
<dbReference type="OrthoDB" id="5741862at2"/>
<dbReference type="NCBIfam" id="TIGR03661">
    <property type="entry name" value="T1SS_VCA0849"/>
    <property type="match status" value="1"/>
</dbReference>
<evidence type="ECO:0000313" key="2">
    <source>
        <dbReference type="Proteomes" id="UP000234845"/>
    </source>
</evidence>
<accession>A0A2N5XZP1</accession>
<dbReference type="NCBIfam" id="TIGR01965">
    <property type="entry name" value="VCBS_repeat"/>
    <property type="match status" value="1"/>
</dbReference>
<dbReference type="RefSeq" id="WP_146003611.1">
    <property type="nucleotide sequence ID" value="NZ_PKLZ01000012.1"/>
</dbReference>
<dbReference type="InterPro" id="IPR010221">
    <property type="entry name" value="VCBS_dom"/>
</dbReference>
<evidence type="ECO:0008006" key="3">
    <source>
        <dbReference type="Google" id="ProtNLM"/>
    </source>
</evidence>
<keyword evidence="2" id="KW-1185">Reference proteome</keyword>
<sequence>ADGDTSTATLIVSLGNSDVTVNLPSVEDTGTIVSEAGLAAGSNAAADSETTTGSFSFAAADGPATISVNGNTVAAGDTVTGTYGTLTITSIAAGTVAYTYTLDGATNGDNTAESFAIQVVDADADIATGDLTINIVDDEPQAGDFLDLAVNQVAGSSASGTNSGFISGADGWQSIDVVGPEIEGIYYGSETTGEGDSIATTLTGYSTESDTAVFTLEVDASGNYEFTLLSTEAGSITNVTLTGVVAAGPTGSYSFGEGDNIVEVTTTDGSQVNTSTNGLAVDNQNFDDGESLTFLLPEITNGVGFSFNVASNVKVAVSIVDVDGVARDLGEFAADVDGNVVVNSQWDFQNVTLTSVNTPSNTKVEGISLIENILAQEQELAFTVNGVDNDGDPTSTSVTVMLTADGEVTSQVGVSNDAVADEDDLPIVGTNDSAPGDQDTVSTGTISFNLGSAALASIALATSDDVTGLTTLDGTEIVTSWDAANNTLLGYKAGTVATTVENQVFTVELTDIGAGSANYNVTLLQPVSHPQNNVEDDLSFDVTVAIFDDTGAQVNGSFSLTIDDDSPAAAAFTQILAVPVSDTAIGELTAGWENVTATSGNGSVTTSEDADGIYLQWGGNNGSGYDFVLASELTGGNEVATDARFSLGTLTHNNYPISLNSALLATVDMEVSFTLLIDGVPTEVTTTVGLTHTETPNSGASSDPANDDIIEISNPDQVQVITVGGREFLLSIRGFMDSDGNLVTTARTTENDSTSFELVAEISSTDDLPEVSGIVAPEFGADGAAVGAVVTWENNGDTVSSGVIEGSFGSLTVAADGSYTYSMSRSGRDSMEDNVAAEDVFTYYSTDGDGDTVASTLTLSLQGVANTADGSPTPLLATDGDDIFAFALSEEGDVPADAIISGFGDSGNDVLDLRDLLQGEEAEGADLTNYLNVTFDGTDSIIEVSVNGGFNTGALADQTITMEGIDLVGVDDLASVIQGMLDSGKLSLDQ</sequence>
<comment type="caution">
    <text evidence="1">The sequence shown here is derived from an EMBL/GenBank/DDBJ whole genome shotgun (WGS) entry which is preliminary data.</text>
</comment>
<dbReference type="InterPro" id="IPR019960">
    <property type="entry name" value="T1SS_VCA0849"/>
</dbReference>
<feature type="non-terminal residue" evidence="1">
    <location>
        <position position="1"/>
    </location>
</feature>
<protein>
    <recommendedName>
        <fullName evidence="3">Type I secretion C-terminal target domain-containing protein</fullName>
    </recommendedName>
</protein>
<dbReference type="Proteomes" id="UP000234845">
    <property type="component" value="Unassembled WGS sequence"/>
</dbReference>
<organism evidence="1 2">
    <name type="scientific">Kineobactrum sediminis</name>
    <dbReference type="NCBI Taxonomy" id="1905677"/>
    <lineage>
        <taxon>Bacteria</taxon>
        <taxon>Pseudomonadati</taxon>
        <taxon>Pseudomonadota</taxon>
        <taxon>Gammaproteobacteria</taxon>
        <taxon>Cellvibrionales</taxon>
        <taxon>Halieaceae</taxon>
        <taxon>Kineobactrum</taxon>
    </lineage>
</organism>
<dbReference type="EMBL" id="PKLZ01000012">
    <property type="protein sequence ID" value="PLW81593.1"/>
    <property type="molecule type" value="Genomic_DNA"/>
</dbReference>
<reference evidence="2" key="1">
    <citation type="submission" date="2017-11" db="EMBL/GenBank/DDBJ databases">
        <title>The draft genome sequence of Chromatocurvus sp. F02.</title>
        <authorList>
            <person name="Du Z.-J."/>
            <person name="Chang Y.-Q."/>
        </authorList>
    </citation>
    <scope>NUCLEOTIDE SEQUENCE [LARGE SCALE GENOMIC DNA]</scope>
    <source>
        <strain evidence="2">F02</strain>
    </source>
</reference>
<dbReference type="AlphaFoldDB" id="A0A2N5XZP1"/>
<proteinExistence type="predicted"/>